<organism evidence="6 7">
    <name type="scientific">Bicyclus anynana</name>
    <name type="common">Squinting bush brown butterfly</name>
    <dbReference type="NCBI Taxonomy" id="110368"/>
    <lineage>
        <taxon>Eukaryota</taxon>
        <taxon>Metazoa</taxon>
        <taxon>Ecdysozoa</taxon>
        <taxon>Arthropoda</taxon>
        <taxon>Hexapoda</taxon>
        <taxon>Insecta</taxon>
        <taxon>Pterygota</taxon>
        <taxon>Neoptera</taxon>
        <taxon>Endopterygota</taxon>
        <taxon>Lepidoptera</taxon>
        <taxon>Glossata</taxon>
        <taxon>Ditrysia</taxon>
        <taxon>Papilionoidea</taxon>
        <taxon>Nymphalidae</taxon>
        <taxon>Satyrinae</taxon>
        <taxon>Satyrini</taxon>
        <taxon>Mycalesina</taxon>
        <taxon>Bicyclus</taxon>
    </lineage>
</organism>
<keyword evidence="6" id="KW-1185">Reference proteome</keyword>
<feature type="domain" description="Ribosomal RNA-processing protein 14/surfeit locus protein 6 C-terminal" evidence="5">
    <location>
        <begin position="89"/>
        <end position="275"/>
    </location>
</feature>
<accession>A0A6J1MWV2</accession>
<dbReference type="Proteomes" id="UP001652582">
    <property type="component" value="Chromosome 4"/>
</dbReference>
<dbReference type="GeneID" id="112046604"/>
<dbReference type="KEGG" id="bany:112046604"/>
<protein>
    <submittedName>
        <fullName evidence="7">Surfeit locus protein 6 homolog</fullName>
    </submittedName>
</protein>
<name>A0A6J1MWV2_BICAN</name>
<sequence length="287" mass="33500">MTAKKKQFKNGQLKAELTKELNFVKNLFTMFTLPIQKKGENDNNMDFEITNNKSQGEEKQLPQRARSILELEEKLEKMKSQNNFNLKSKLAKKSLTSKLNKKIKKRERVKLNKHKVKAAIENCSEVKETKTKPNVNTTKPIFNNEGKLVFSKFDFAKLGEKDRGNKSQKDPKKILDNLKQQEEKLQKLAEVDSERANELKEKAAWKNILQKAEGEKVKDDPSLLKKSIKKMEQKKKTSQKKWEGRIQNVQKKKEERQNKRRENISKKKKEKKAKVVKAAVKRGRVVI</sequence>
<dbReference type="GO" id="GO:0005730">
    <property type="term" value="C:nucleolus"/>
    <property type="evidence" value="ECO:0007669"/>
    <property type="project" value="TreeGrafter"/>
</dbReference>
<feature type="compositionally biased region" description="Basic and acidic residues" evidence="4">
    <location>
        <begin position="214"/>
        <end position="244"/>
    </location>
</feature>
<keyword evidence="3" id="KW-0539">Nucleus</keyword>
<gene>
    <name evidence="7" type="primary">LOC112046604</name>
</gene>
<comment type="subcellular location">
    <subcellularLocation>
        <location evidence="1">Nucleus</location>
    </subcellularLocation>
</comment>
<proteinExistence type="inferred from homology"/>
<dbReference type="InterPro" id="IPR007019">
    <property type="entry name" value="SURF6"/>
</dbReference>
<evidence type="ECO:0000256" key="4">
    <source>
        <dbReference type="SAM" id="MobiDB-lite"/>
    </source>
</evidence>
<feature type="region of interest" description="Disordered" evidence="4">
    <location>
        <begin position="214"/>
        <end position="277"/>
    </location>
</feature>
<dbReference type="InterPro" id="IPR029190">
    <property type="entry name" value="Rrp14/SURF6_C"/>
</dbReference>
<dbReference type="GO" id="GO:0042274">
    <property type="term" value="P:ribosomal small subunit biogenesis"/>
    <property type="evidence" value="ECO:0007669"/>
    <property type="project" value="TreeGrafter"/>
</dbReference>
<dbReference type="PANTHER" id="PTHR14369">
    <property type="entry name" value="SURFEIT LOCUS PROTEIN 6"/>
    <property type="match status" value="1"/>
</dbReference>
<evidence type="ECO:0000313" key="6">
    <source>
        <dbReference type="Proteomes" id="UP001652582"/>
    </source>
</evidence>
<evidence type="ECO:0000313" key="7">
    <source>
        <dbReference type="RefSeq" id="XP_023939064.2"/>
    </source>
</evidence>
<evidence type="ECO:0000256" key="3">
    <source>
        <dbReference type="ARBA" id="ARBA00023242"/>
    </source>
</evidence>
<feature type="compositionally biased region" description="Basic residues" evidence="4">
    <location>
        <begin position="266"/>
        <end position="277"/>
    </location>
</feature>
<dbReference type="GO" id="GO:0042273">
    <property type="term" value="P:ribosomal large subunit biogenesis"/>
    <property type="evidence" value="ECO:0007669"/>
    <property type="project" value="TreeGrafter"/>
</dbReference>
<dbReference type="GO" id="GO:0003677">
    <property type="term" value="F:DNA binding"/>
    <property type="evidence" value="ECO:0007669"/>
    <property type="project" value="TreeGrafter"/>
</dbReference>
<dbReference type="PANTHER" id="PTHR14369:SF0">
    <property type="entry name" value="SURFEIT LOCUS PROTEIN 6"/>
    <property type="match status" value="1"/>
</dbReference>
<evidence type="ECO:0000259" key="5">
    <source>
        <dbReference type="Pfam" id="PF04935"/>
    </source>
</evidence>
<dbReference type="AlphaFoldDB" id="A0A6J1MWV2"/>
<comment type="similarity">
    <text evidence="2">Belongs to the SURF6 family.</text>
</comment>
<reference evidence="7" key="1">
    <citation type="submission" date="2025-08" db="UniProtKB">
        <authorList>
            <consortium name="RefSeq"/>
        </authorList>
    </citation>
    <scope>IDENTIFICATION</scope>
</reference>
<dbReference type="Pfam" id="PF04935">
    <property type="entry name" value="SURF6"/>
    <property type="match status" value="1"/>
</dbReference>
<feature type="compositionally biased region" description="Basic and acidic residues" evidence="4">
    <location>
        <begin position="251"/>
        <end position="265"/>
    </location>
</feature>
<dbReference type="RefSeq" id="XP_023939064.2">
    <property type="nucleotide sequence ID" value="XM_024083296.2"/>
</dbReference>
<evidence type="ECO:0000256" key="2">
    <source>
        <dbReference type="ARBA" id="ARBA00005904"/>
    </source>
</evidence>
<evidence type="ECO:0000256" key="1">
    <source>
        <dbReference type="ARBA" id="ARBA00004123"/>
    </source>
</evidence>
<dbReference type="OrthoDB" id="444809at2759"/>
<dbReference type="GO" id="GO:0003723">
    <property type="term" value="F:RNA binding"/>
    <property type="evidence" value="ECO:0007669"/>
    <property type="project" value="TreeGrafter"/>
</dbReference>